<dbReference type="KEGG" id="thu:AC731_006960"/>
<organism evidence="1 2">
    <name type="scientific">Thauera humireducens</name>
    <dbReference type="NCBI Taxonomy" id="1134435"/>
    <lineage>
        <taxon>Bacteria</taxon>
        <taxon>Pseudomonadati</taxon>
        <taxon>Pseudomonadota</taxon>
        <taxon>Betaproteobacteria</taxon>
        <taxon>Rhodocyclales</taxon>
        <taxon>Zoogloeaceae</taxon>
        <taxon>Thauera</taxon>
    </lineage>
</organism>
<sequence length="73" mass="7856">MSTQLHLKANCRGSWTNVCSFPLPSLPSVKAGAVEIAKAAGGTVSFKVVDDHNVTLHSLDARQQPLVWADRLN</sequence>
<accession>A0A127K408</accession>
<dbReference type="STRING" id="1134435.AC731_006960"/>
<proteinExistence type="predicted"/>
<dbReference type="Proteomes" id="UP000036902">
    <property type="component" value="Chromosome"/>
</dbReference>
<dbReference type="AlphaFoldDB" id="A0A127K408"/>
<evidence type="ECO:0000313" key="2">
    <source>
        <dbReference type="Proteomes" id="UP000036902"/>
    </source>
</evidence>
<dbReference type="EMBL" id="CP014646">
    <property type="protein sequence ID" value="AMO36701.1"/>
    <property type="molecule type" value="Genomic_DNA"/>
</dbReference>
<name>A0A127K408_9RHOO</name>
<evidence type="ECO:0000313" key="1">
    <source>
        <dbReference type="EMBL" id="AMO36701.1"/>
    </source>
</evidence>
<keyword evidence="2" id="KW-1185">Reference proteome</keyword>
<dbReference type="RefSeq" id="WP_048702966.1">
    <property type="nucleotide sequence ID" value="NZ_CP014646.1"/>
</dbReference>
<reference evidence="2" key="1">
    <citation type="submission" date="2016-03" db="EMBL/GenBank/DDBJ databases">
        <authorList>
            <person name="Ma C."/>
            <person name="Zhou S."/>
            <person name="Yang G."/>
        </authorList>
    </citation>
    <scope>NUCLEOTIDE SEQUENCE [LARGE SCALE GENOMIC DNA]</scope>
    <source>
        <strain evidence="2">SgZ-1</strain>
    </source>
</reference>
<protein>
    <submittedName>
        <fullName evidence="1">Uncharacterized protein</fullName>
    </submittedName>
</protein>
<gene>
    <name evidence="1" type="ORF">AC731_006960</name>
</gene>